<dbReference type="PANTHER" id="PTHR34075">
    <property type="entry name" value="BLR3430 PROTEIN"/>
    <property type="match status" value="1"/>
</dbReference>
<dbReference type="InterPro" id="IPR052513">
    <property type="entry name" value="Thioester_dehydratase-like"/>
</dbReference>
<keyword evidence="4" id="KW-1185">Reference proteome</keyword>
<dbReference type="Pfam" id="PF12172">
    <property type="entry name" value="zf-ChsH2"/>
    <property type="match status" value="1"/>
</dbReference>
<gene>
    <name evidence="3" type="ORF">CP977_30840</name>
</gene>
<dbReference type="PANTHER" id="PTHR34075:SF5">
    <property type="entry name" value="BLR3430 PROTEIN"/>
    <property type="match status" value="1"/>
</dbReference>
<evidence type="ECO:0008006" key="5">
    <source>
        <dbReference type="Google" id="ProtNLM"/>
    </source>
</evidence>
<feature type="domain" description="ChsH2 C-terminal OB-fold" evidence="1">
    <location>
        <begin position="60"/>
        <end position="124"/>
    </location>
</feature>
<evidence type="ECO:0000313" key="4">
    <source>
        <dbReference type="Proteomes" id="UP000326029"/>
    </source>
</evidence>
<dbReference type="Proteomes" id="UP000326029">
    <property type="component" value="Chromosome"/>
</dbReference>
<dbReference type="Gene3D" id="6.10.30.10">
    <property type="match status" value="1"/>
</dbReference>
<dbReference type="SUPFAM" id="SSF50249">
    <property type="entry name" value="Nucleic acid-binding proteins"/>
    <property type="match status" value="1"/>
</dbReference>
<dbReference type="RefSeq" id="WP_152371218.1">
    <property type="nucleotide sequence ID" value="NZ_CP023693.1"/>
</dbReference>
<dbReference type="InterPro" id="IPR022002">
    <property type="entry name" value="ChsH2_Znr"/>
</dbReference>
<dbReference type="InterPro" id="IPR012340">
    <property type="entry name" value="NA-bd_OB-fold"/>
</dbReference>
<dbReference type="InterPro" id="IPR002878">
    <property type="entry name" value="ChsH2_C"/>
</dbReference>
<accession>A0ABX6BNE9</accession>
<name>A0ABX6BNE9_9ACTN</name>
<protein>
    <recommendedName>
        <fullName evidence="5">Zn-ribbon domain-containing OB-fold protein</fullName>
    </recommendedName>
</protein>
<evidence type="ECO:0000259" key="2">
    <source>
        <dbReference type="Pfam" id="PF12172"/>
    </source>
</evidence>
<evidence type="ECO:0000313" key="3">
    <source>
        <dbReference type="EMBL" id="QEV36023.1"/>
    </source>
</evidence>
<proteinExistence type="predicted"/>
<dbReference type="GeneID" id="95458161"/>
<organism evidence="3 4">
    <name type="scientific">Streptomyces cinereoruber</name>
    <dbReference type="NCBI Taxonomy" id="67260"/>
    <lineage>
        <taxon>Bacteria</taxon>
        <taxon>Bacillati</taxon>
        <taxon>Actinomycetota</taxon>
        <taxon>Actinomycetes</taxon>
        <taxon>Kitasatosporales</taxon>
        <taxon>Streptomycetaceae</taxon>
        <taxon>Streptomyces</taxon>
    </lineage>
</organism>
<evidence type="ECO:0000259" key="1">
    <source>
        <dbReference type="Pfam" id="PF01796"/>
    </source>
</evidence>
<reference evidence="3 4" key="1">
    <citation type="submission" date="2017-09" db="EMBL/GenBank/DDBJ databases">
        <authorList>
            <person name="Lee N."/>
            <person name="Cho B.-K."/>
        </authorList>
    </citation>
    <scope>NUCLEOTIDE SEQUENCE [LARGE SCALE GENOMIC DNA]</scope>
    <source>
        <strain evidence="3 4">ATCC 19740</strain>
    </source>
</reference>
<feature type="domain" description="ChsH2 rubredoxin-like zinc ribbon" evidence="2">
    <location>
        <begin position="23"/>
        <end position="58"/>
    </location>
</feature>
<dbReference type="Pfam" id="PF01796">
    <property type="entry name" value="OB_ChsH2_C"/>
    <property type="match status" value="1"/>
</dbReference>
<dbReference type="EMBL" id="CP023693">
    <property type="protein sequence ID" value="QEV36023.1"/>
    <property type="molecule type" value="Genomic_DNA"/>
</dbReference>
<sequence length="143" mass="16107">MSETTKTHDWPQPYRLLDAEPYWEALADERLTYQRCGDCEQAVWPAHSFCTHCGSAELAWVRSAGHGTVYSHSTIMRGPTPVWAGIAPYTVGFVRLDEGYFLFTQIDEAPDTVEIGMEVSVRFVRRGEQVLPVFARVAPGREA</sequence>